<sequence>MEEVSAHVHLGPIVPDVLTRQHEHRSGLIWSGDHKTCFTDLQCRRFGRNLFQCYSTAPRRLYHYPGCVICQFPRAQHIPDACDTRLDLHRIQLRGNNHTYWGTKHASHVDA</sequence>
<gene>
    <name evidence="1" type="ORF">M9H77_13422</name>
</gene>
<reference evidence="2" key="1">
    <citation type="journal article" date="2023" name="Nat. Plants">
        <title>Single-cell RNA sequencing provides a high-resolution roadmap for understanding the multicellular compartmentation of specialized metabolism.</title>
        <authorList>
            <person name="Sun S."/>
            <person name="Shen X."/>
            <person name="Li Y."/>
            <person name="Li Y."/>
            <person name="Wang S."/>
            <person name="Li R."/>
            <person name="Zhang H."/>
            <person name="Shen G."/>
            <person name="Guo B."/>
            <person name="Wei J."/>
            <person name="Xu J."/>
            <person name="St-Pierre B."/>
            <person name="Chen S."/>
            <person name="Sun C."/>
        </authorList>
    </citation>
    <scope>NUCLEOTIDE SEQUENCE [LARGE SCALE GENOMIC DNA]</scope>
</reference>
<proteinExistence type="predicted"/>
<dbReference type="Proteomes" id="UP001060085">
    <property type="component" value="Linkage Group LG03"/>
</dbReference>
<dbReference type="EMBL" id="CM044703">
    <property type="protein sequence ID" value="KAI5673058.1"/>
    <property type="molecule type" value="Genomic_DNA"/>
</dbReference>
<evidence type="ECO:0000313" key="2">
    <source>
        <dbReference type="Proteomes" id="UP001060085"/>
    </source>
</evidence>
<evidence type="ECO:0000313" key="1">
    <source>
        <dbReference type="EMBL" id="KAI5673058.1"/>
    </source>
</evidence>
<comment type="caution">
    <text evidence="1">The sequence shown here is derived from an EMBL/GenBank/DDBJ whole genome shotgun (WGS) entry which is preliminary data.</text>
</comment>
<protein>
    <submittedName>
        <fullName evidence="1">Uncharacterized protein</fullName>
    </submittedName>
</protein>
<organism evidence="1 2">
    <name type="scientific">Catharanthus roseus</name>
    <name type="common">Madagascar periwinkle</name>
    <name type="synonym">Vinca rosea</name>
    <dbReference type="NCBI Taxonomy" id="4058"/>
    <lineage>
        <taxon>Eukaryota</taxon>
        <taxon>Viridiplantae</taxon>
        <taxon>Streptophyta</taxon>
        <taxon>Embryophyta</taxon>
        <taxon>Tracheophyta</taxon>
        <taxon>Spermatophyta</taxon>
        <taxon>Magnoliopsida</taxon>
        <taxon>eudicotyledons</taxon>
        <taxon>Gunneridae</taxon>
        <taxon>Pentapetalae</taxon>
        <taxon>asterids</taxon>
        <taxon>lamiids</taxon>
        <taxon>Gentianales</taxon>
        <taxon>Apocynaceae</taxon>
        <taxon>Rauvolfioideae</taxon>
        <taxon>Vinceae</taxon>
        <taxon>Catharanthinae</taxon>
        <taxon>Catharanthus</taxon>
    </lineage>
</organism>
<accession>A0ACC0BKC7</accession>
<keyword evidence="2" id="KW-1185">Reference proteome</keyword>
<name>A0ACC0BKC7_CATRO</name>